<protein>
    <submittedName>
        <fullName evidence="3">Carboxypeptidase regulatory-like domain-containing protein</fullName>
    </submittedName>
</protein>
<dbReference type="AlphaFoldDB" id="A0A1T4JSD1"/>
<keyword evidence="3" id="KW-0645">Protease</keyword>
<feature type="chain" id="PRO_5013024258" evidence="1">
    <location>
        <begin position="20"/>
        <end position="932"/>
    </location>
</feature>
<dbReference type="Proteomes" id="UP000190888">
    <property type="component" value="Unassembled WGS sequence"/>
</dbReference>
<keyword evidence="4" id="KW-1185">Reference proteome</keyword>
<dbReference type="OrthoDB" id="606930at2"/>
<evidence type="ECO:0000259" key="2">
    <source>
        <dbReference type="Pfam" id="PF14905"/>
    </source>
</evidence>
<keyword evidence="3" id="KW-0121">Carboxypeptidase</keyword>
<dbReference type="SUPFAM" id="SSF56935">
    <property type="entry name" value="Porins"/>
    <property type="match status" value="2"/>
</dbReference>
<dbReference type="GO" id="GO:0004180">
    <property type="term" value="F:carboxypeptidase activity"/>
    <property type="evidence" value="ECO:0007669"/>
    <property type="project" value="UniProtKB-KW"/>
</dbReference>
<evidence type="ECO:0000256" key="1">
    <source>
        <dbReference type="SAM" id="SignalP"/>
    </source>
</evidence>
<dbReference type="InterPro" id="IPR041700">
    <property type="entry name" value="OMP_b-brl_3"/>
</dbReference>
<dbReference type="InterPro" id="IPR013784">
    <property type="entry name" value="Carb-bd-like_fold"/>
</dbReference>
<keyword evidence="1" id="KW-0732">Signal</keyword>
<proteinExistence type="predicted"/>
<feature type="signal peptide" evidence="1">
    <location>
        <begin position="1"/>
        <end position="19"/>
    </location>
</feature>
<name>A0A1T4JSD1_9BACT</name>
<feature type="domain" description="Outer membrane protein beta-barrel" evidence="2">
    <location>
        <begin position="771"/>
        <end position="911"/>
    </location>
</feature>
<dbReference type="Pfam" id="PF14905">
    <property type="entry name" value="OMP_b-brl_3"/>
    <property type="match status" value="2"/>
</dbReference>
<dbReference type="Pfam" id="PF13620">
    <property type="entry name" value="CarboxypepD_reg"/>
    <property type="match status" value="1"/>
</dbReference>
<dbReference type="STRING" id="413434.SAMN04488132_101139"/>
<dbReference type="GO" id="GO:0030246">
    <property type="term" value="F:carbohydrate binding"/>
    <property type="evidence" value="ECO:0007669"/>
    <property type="project" value="InterPro"/>
</dbReference>
<dbReference type="RefSeq" id="WP_078829499.1">
    <property type="nucleotide sequence ID" value="NZ_FUWH01000001.1"/>
</dbReference>
<gene>
    <name evidence="3" type="ORF">SAMN04488132_101139</name>
</gene>
<sequence>MKKLLTIAAALCMSAISFAQTGNISGKVSDSTGKQLLPLTTVTVFTARDTTVVTYRLTNENGVFKIPGLPLNVPLRVMATYSGYEAFRKEFTLSDANPGLDLGLVKLISTSKDLDEIIVTAERPPVIIKKDTIEFNASAFKTLPNGLVEDMFKKVPGMEVDANGDLKINGQKVNRLLVDGKRFFGDDPKMATRNLPSSFVDKIQVMDDKDEMALNNDGDMSKIGKVINLTLKKGVKKGWFGKLYAGGGTDERYEAGGIANIYRDTLQMSLIGFSNNVNRSSFNMKDVTQLGGFERSGFSSMSIWSGGGRDGFALNGISFGGTSAGLTRATGAGVNLNHAPNKNLSFFGQFFYGNTRSVVESESNAQKFIGDTTINTRNRNQALNTGNSYNVNAGTNWRPDSLTNITFSASFSYIGNGSNGTNTTVVVNNKLGALTNVDGSSNSDAFNRAYYHSFSLTRRFRKKTRNLSIYHSLNLATNPVNYITETDNDFFYPTSYTTFFRQLRTTNAPSTSMNLNANYSDQLSKIVTLRINQRVDYGKQVQDVYTFGKHVNTNEYDSLDMSLSRGLQREQTRWNNNVALSYKLNKVTLNTGFTWLQQWINNSFSILPGTNSRNHYSDLLLGVSLNWKRFSFGFSQDVFAPSISYMAPVPDNSNPFNIMYGNPALNPSKRSSLNLNGTIYNVKTSTTISFNVNTGFTDNAVIYDVTLGSNGVQTNTPINVNGLFSTNGSLRYSRQFKNNQRFIFTLAPSLFANYSKTPMLFNKNMSDVRVVSITPTMAITANWKDKVELSSSYNPTISKSTYSNQQFKSTSLTTHNINSEIIVRLPEKFVWETNASYRYNSITAPGIPKTNIYWNAALSLLMLKEDKGVLKLAVYDILNRNNYVTRAITSNTINDFSSNVLQRYFMLSFTYNVRNMGAAKQKIGGRERLLLF</sequence>
<evidence type="ECO:0000313" key="4">
    <source>
        <dbReference type="Proteomes" id="UP000190888"/>
    </source>
</evidence>
<dbReference type="SUPFAM" id="SSF49452">
    <property type="entry name" value="Starch-binding domain-like"/>
    <property type="match status" value="1"/>
</dbReference>
<reference evidence="3 4" key="1">
    <citation type="submission" date="2017-02" db="EMBL/GenBank/DDBJ databases">
        <authorList>
            <person name="Peterson S.W."/>
        </authorList>
    </citation>
    <scope>NUCLEOTIDE SEQUENCE [LARGE SCALE GENOMIC DNA]</scope>
    <source>
        <strain evidence="3 4">DSM 22335</strain>
    </source>
</reference>
<evidence type="ECO:0000313" key="3">
    <source>
        <dbReference type="EMBL" id="SJZ33051.1"/>
    </source>
</evidence>
<keyword evidence="3" id="KW-0378">Hydrolase</keyword>
<feature type="domain" description="Outer membrane protein beta-barrel" evidence="2">
    <location>
        <begin position="459"/>
        <end position="765"/>
    </location>
</feature>
<organism evidence="3 4">
    <name type="scientific">Sediminibacterium ginsengisoli</name>
    <dbReference type="NCBI Taxonomy" id="413434"/>
    <lineage>
        <taxon>Bacteria</taxon>
        <taxon>Pseudomonadati</taxon>
        <taxon>Bacteroidota</taxon>
        <taxon>Chitinophagia</taxon>
        <taxon>Chitinophagales</taxon>
        <taxon>Chitinophagaceae</taxon>
        <taxon>Sediminibacterium</taxon>
    </lineage>
</organism>
<dbReference type="EMBL" id="FUWH01000001">
    <property type="protein sequence ID" value="SJZ33051.1"/>
    <property type="molecule type" value="Genomic_DNA"/>
</dbReference>
<accession>A0A1T4JSD1</accession>